<dbReference type="Proteomes" id="UP001519287">
    <property type="component" value="Unassembled WGS sequence"/>
</dbReference>
<gene>
    <name evidence="1" type="ORF">J2Z66_007518</name>
</gene>
<protein>
    <submittedName>
        <fullName evidence="1">Dehydrogenase</fullName>
    </submittedName>
</protein>
<proteinExistence type="predicted"/>
<organism evidence="1 2">
    <name type="scientific">Paenibacillus eucommiae</name>
    <dbReference type="NCBI Taxonomy" id="1355755"/>
    <lineage>
        <taxon>Bacteria</taxon>
        <taxon>Bacillati</taxon>
        <taxon>Bacillota</taxon>
        <taxon>Bacilli</taxon>
        <taxon>Bacillales</taxon>
        <taxon>Paenibacillaceae</taxon>
        <taxon>Paenibacillus</taxon>
    </lineage>
</organism>
<accession>A0ABS4J9W8</accession>
<comment type="caution">
    <text evidence="1">The sequence shown here is derived from an EMBL/GenBank/DDBJ whole genome shotgun (WGS) entry which is preliminary data.</text>
</comment>
<evidence type="ECO:0000313" key="1">
    <source>
        <dbReference type="EMBL" id="MBP1995876.1"/>
    </source>
</evidence>
<keyword evidence="2" id="KW-1185">Reference proteome</keyword>
<sequence>MISQLRVGVIGAGGIARARHIPGYLKNTEGCLNGNRRYIANRTGLCSK</sequence>
<name>A0ABS4J9W8_9BACL</name>
<evidence type="ECO:0000313" key="2">
    <source>
        <dbReference type="Proteomes" id="UP001519287"/>
    </source>
</evidence>
<dbReference type="EMBL" id="JAGGLB010000040">
    <property type="protein sequence ID" value="MBP1995876.1"/>
    <property type="molecule type" value="Genomic_DNA"/>
</dbReference>
<reference evidence="1 2" key="1">
    <citation type="submission" date="2021-03" db="EMBL/GenBank/DDBJ databases">
        <title>Genomic Encyclopedia of Type Strains, Phase IV (KMG-IV): sequencing the most valuable type-strain genomes for metagenomic binning, comparative biology and taxonomic classification.</title>
        <authorList>
            <person name="Goeker M."/>
        </authorList>
    </citation>
    <scope>NUCLEOTIDE SEQUENCE [LARGE SCALE GENOMIC DNA]</scope>
    <source>
        <strain evidence="1 2">DSM 26048</strain>
    </source>
</reference>